<reference evidence="1 2" key="1">
    <citation type="journal article" date="2021" name="Int. J. Syst. Evol. Microbiol.">
        <title>Characterization of a novel transitional group Rickettsia species (Rickettsia tillamookensis sp. nov.) from the western black-legged tick, Ixodes pacificus.</title>
        <authorList>
            <person name="Gauthier D.T."/>
            <person name="Karpathy S.E."/>
            <person name="Grizzard S.L."/>
            <person name="Batra D."/>
            <person name="Rowe L.A."/>
            <person name="Paddock C.D."/>
        </authorList>
    </citation>
    <scope>NUCLEOTIDE SEQUENCE [LARGE SCALE GENOMIC DNA]</scope>
    <source>
        <strain evidence="1 2">Tillamook 23</strain>
    </source>
</reference>
<dbReference type="RefSeq" id="WP_202068439.1">
    <property type="nucleotide sequence ID" value="NZ_CP060138.2"/>
</dbReference>
<sequence>MTQTCILKPVEPYTEIQLNSQSFRQDEFNSKSAERTIVREHRLNSKNSPVSSFVNDAVPLKKIGSLIIKSP</sequence>
<evidence type="ECO:0000313" key="1">
    <source>
        <dbReference type="EMBL" id="QQV75256.1"/>
    </source>
</evidence>
<dbReference type="EMBL" id="CP060138">
    <property type="protein sequence ID" value="QQV75256.1"/>
    <property type="molecule type" value="Genomic_DNA"/>
</dbReference>
<keyword evidence="2" id="KW-1185">Reference proteome</keyword>
<protein>
    <submittedName>
        <fullName evidence="1">Uncharacterized protein</fullName>
    </submittedName>
</protein>
<dbReference type="NCBIfam" id="TIGR03775">
    <property type="entry name" value="RPE3"/>
    <property type="match status" value="1"/>
</dbReference>
<organism evidence="1 2">
    <name type="scientific">Rickettsia tillamookensis</name>
    <dbReference type="NCBI Taxonomy" id="2761623"/>
    <lineage>
        <taxon>Bacteria</taxon>
        <taxon>Pseudomonadati</taxon>
        <taxon>Pseudomonadota</taxon>
        <taxon>Alphaproteobacteria</taxon>
        <taxon>Rickettsiales</taxon>
        <taxon>Rickettsiaceae</taxon>
        <taxon>Rickettsieae</taxon>
        <taxon>Rickettsia</taxon>
        <taxon>spotted fever group</taxon>
    </lineage>
</organism>
<evidence type="ECO:0000313" key="2">
    <source>
        <dbReference type="Proteomes" id="UP000595296"/>
    </source>
</evidence>
<gene>
    <name evidence="1" type="ORF">H6P87_00808</name>
</gene>
<name>A0A9E6MI45_9RICK</name>
<dbReference type="Proteomes" id="UP000595296">
    <property type="component" value="Chromosome"/>
</dbReference>
<dbReference type="InterPro" id="IPR022437">
    <property type="entry name" value="RPE3"/>
</dbReference>
<proteinExistence type="predicted"/>
<accession>A0A9E6MI45</accession>